<proteinExistence type="inferred from homology"/>
<dbReference type="InterPro" id="IPR008807">
    <property type="entry name" value="ROS_MUCR"/>
</dbReference>
<comment type="similarity">
    <text evidence="1">Belongs to the ros/MucR family.</text>
</comment>
<dbReference type="EMBL" id="BPQO01000004">
    <property type="protein sequence ID" value="GJD87644.1"/>
    <property type="molecule type" value="Genomic_DNA"/>
</dbReference>
<reference evidence="3" key="1">
    <citation type="journal article" date="2016" name="Front. Microbiol.">
        <title>Genome Sequence of the Piezophilic, Mesophilic Sulfate-Reducing Bacterium Desulfovibrio indicus J2T.</title>
        <authorList>
            <person name="Cao J."/>
            <person name="Maignien L."/>
            <person name="Shao Z."/>
            <person name="Alain K."/>
            <person name="Jebbar M."/>
        </authorList>
    </citation>
    <scope>NUCLEOTIDE SEQUENCE</scope>
    <source>
        <strain evidence="3">DSM 16372</strain>
    </source>
</reference>
<accession>A0AAV4ZIB8</accession>
<dbReference type="AlphaFoldDB" id="A0AAV4ZIB8"/>
<dbReference type="RefSeq" id="WP_238229641.1">
    <property type="nucleotide sequence ID" value="NZ_BPQO01000004.1"/>
</dbReference>
<dbReference type="GO" id="GO:0006355">
    <property type="term" value="P:regulation of DNA-templated transcription"/>
    <property type="evidence" value="ECO:0007669"/>
    <property type="project" value="InterPro"/>
</dbReference>
<feature type="region of interest" description="Disordered" evidence="2">
    <location>
        <begin position="120"/>
        <end position="203"/>
    </location>
</feature>
<dbReference type="Pfam" id="PF05443">
    <property type="entry name" value="ROS_MUCR"/>
    <property type="match status" value="1"/>
</dbReference>
<feature type="compositionally biased region" description="Low complexity" evidence="2">
    <location>
        <begin position="180"/>
        <end position="189"/>
    </location>
</feature>
<feature type="compositionally biased region" description="Low complexity" evidence="2">
    <location>
        <begin position="127"/>
        <end position="151"/>
    </location>
</feature>
<keyword evidence="4" id="KW-1185">Reference proteome</keyword>
<feature type="region of interest" description="Disordered" evidence="2">
    <location>
        <begin position="1"/>
        <end position="22"/>
    </location>
</feature>
<evidence type="ECO:0000313" key="3">
    <source>
        <dbReference type="EMBL" id="GJD87644.1"/>
    </source>
</evidence>
<evidence type="ECO:0000256" key="2">
    <source>
        <dbReference type="SAM" id="MobiDB-lite"/>
    </source>
</evidence>
<dbReference type="InterPro" id="IPR041920">
    <property type="entry name" value="ROS/MUCR_sf"/>
</dbReference>
<organism evidence="3 4">
    <name type="scientific">Methylobacterium hispanicum</name>
    <dbReference type="NCBI Taxonomy" id="270350"/>
    <lineage>
        <taxon>Bacteria</taxon>
        <taxon>Pseudomonadati</taxon>
        <taxon>Pseudomonadota</taxon>
        <taxon>Alphaproteobacteria</taxon>
        <taxon>Hyphomicrobiales</taxon>
        <taxon>Methylobacteriaceae</taxon>
        <taxon>Methylobacterium</taxon>
    </lineage>
</organism>
<evidence type="ECO:0000313" key="4">
    <source>
        <dbReference type="Proteomes" id="UP001055247"/>
    </source>
</evidence>
<dbReference type="Gene3D" id="1.10.10.1550">
    <property type="entry name" value="ROS/MUCR transcriptional regulator protein"/>
    <property type="match status" value="1"/>
</dbReference>
<reference evidence="3" key="2">
    <citation type="submission" date="2021-08" db="EMBL/GenBank/DDBJ databases">
        <authorList>
            <person name="Tani A."/>
            <person name="Ola A."/>
            <person name="Ogura Y."/>
            <person name="Katsura K."/>
            <person name="Hayashi T."/>
        </authorList>
    </citation>
    <scope>NUCLEOTIDE SEQUENCE</scope>
    <source>
        <strain evidence="3">DSM 16372</strain>
    </source>
</reference>
<feature type="region of interest" description="Disordered" evidence="2">
    <location>
        <begin position="321"/>
        <end position="345"/>
    </location>
</feature>
<name>A0AAV4ZIB8_9HYPH</name>
<evidence type="ECO:0000256" key="1">
    <source>
        <dbReference type="ARBA" id="ARBA00007031"/>
    </source>
</evidence>
<dbReference type="GO" id="GO:0008270">
    <property type="term" value="F:zinc ion binding"/>
    <property type="evidence" value="ECO:0007669"/>
    <property type="project" value="InterPro"/>
</dbReference>
<sequence>MTSIPAAETDPSAPPLSPSTHVKMTADIATSYLGNNPIAPERVKDVILSIHDALREVHQTAGREITLKEHVAGTVAAIATPASQPAAAVEAPRSETAEVHAPAAEVALPTAAEADVAELAPEEAEPAADVAASAAQQGHKGRRAAAAAPRSAKGRRASAVSVPAPLADGGRVRRQPRLRAVGSSQASAPAPAPQPVPAAATSAKLPEKPWAVTELGLEPTYAPRSAKEVEKIRKAVFVNDYDGKTGGFVRCLEDGQTRRMLKKHLKFLEIPPAEYLAKWGLPADFPLVHPAFSESRANQIKTAGLWEQRRTVRAKRGEAVDFEEPNVKERQRAERAARRSTKEAA</sequence>
<protein>
    <recommendedName>
        <fullName evidence="5">Transcriptional regulator</fullName>
    </recommendedName>
</protein>
<evidence type="ECO:0008006" key="5">
    <source>
        <dbReference type="Google" id="ProtNLM"/>
    </source>
</evidence>
<comment type="caution">
    <text evidence="3">The sequence shown here is derived from an EMBL/GenBank/DDBJ whole genome shotgun (WGS) entry which is preliminary data.</text>
</comment>
<dbReference type="GO" id="GO:0003677">
    <property type="term" value="F:DNA binding"/>
    <property type="evidence" value="ECO:0007669"/>
    <property type="project" value="InterPro"/>
</dbReference>
<gene>
    <name evidence="3" type="ORF">BHAOGJBA_1149</name>
</gene>
<dbReference type="Proteomes" id="UP001055247">
    <property type="component" value="Unassembled WGS sequence"/>
</dbReference>